<keyword evidence="9" id="KW-1185">Reference proteome</keyword>
<dbReference type="PROSITE" id="PS00092">
    <property type="entry name" value="N6_MTASE"/>
    <property type="match status" value="1"/>
</dbReference>
<evidence type="ECO:0000256" key="3">
    <source>
        <dbReference type="ARBA" id="ARBA00022603"/>
    </source>
</evidence>
<dbReference type="InterPro" id="IPR046977">
    <property type="entry name" value="RsmC/RlmG"/>
</dbReference>
<dbReference type="Proteomes" id="UP001253595">
    <property type="component" value="Unassembled WGS sequence"/>
</dbReference>
<dbReference type="GO" id="GO:0052914">
    <property type="term" value="F:16S rRNA (guanine(1207)-N(2))-methyltransferase activity"/>
    <property type="evidence" value="ECO:0007669"/>
    <property type="project" value="UniProtKB-EC"/>
</dbReference>
<evidence type="ECO:0000256" key="4">
    <source>
        <dbReference type="ARBA" id="ARBA00022679"/>
    </source>
</evidence>
<keyword evidence="2" id="KW-0698">rRNA processing</keyword>
<dbReference type="RefSeq" id="WP_310070253.1">
    <property type="nucleotide sequence ID" value="NZ_JAVDVX010000002.1"/>
</dbReference>
<dbReference type="EC" id="2.1.1.172" evidence="8"/>
<comment type="caution">
    <text evidence="8">The sequence shown here is derived from an EMBL/GenBank/DDBJ whole genome shotgun (WGS) entry which is preliminary data.</text>
</comment>
<dbReference type="InterPro" id="IPR007848">
    <property type="entry name" value="Small_mtfrase_dom"/>
</dbReference>
<evidence type="ECO:0000256" key="2">
    <source>
        <dbReference type="ARBA" id="ARBA00022552"/>
    </source>
</evidence>
<dbReference type="Pfam" id="PF08468">
    <property type="entry name" value="MTS_N"/>
    <property type="match status" value="1"/>
</dbReference>
<name>A0ABU1UVU3_9GAMM</name>
<evidence type="ECO:0000259" key="6">
    <source>
        <dbReference type="Pfam" id="PF05175"/>
    </source>
</evidence>
<organism evidence="8 9">
    <name type="scientific">Cellvibrio fibrivorans</name>
    <dbReference type="NCBI Taxonomy" id="126350"/>
    <lineage>
        <taxon>Bacteria</taxon>
        <taxon>Pseudomonadati</taxon>
        <taxon>Pseudomonadota</taxon>
        <taxon>Gammaproteobacteria</taxon>
        <taxon>Cellvibrionales</taxon>
        <taxon>Cellvibrionaceae</taxon>
        <taxon>Cellvibrio</taxon>
    </lineage>
</organism>
<evidence type="ECO:0000313" key="8">
    <source>
        <dbReference type="EMBL" id="MDR7089314.1"/>
    </source>
</evidence>
<dbReference type="EMBL" id="JAVDVX010000002">
    <property type="protein sequence ID" value="MDR7089314.1"/>
    <property type="molecule type" value="Genomic_DNA"/>
</dbReference>
<evidence type="ECO:0000259" key="7">
    <source>
        <dbReference type="Pfam" id="PF08468"/>
    </source>
</evidence>
<dbReference type="InterPro" id="IPR002052">
    <property type="entry name" value="DNA_methylase_N6_adenine_CS"/>
</dbReference>
<evidence type="ECO:0000256" key="1">
    <source>
        <dbReference type="ARBA" id="ARBA00022490"/>
    </source>
</evidence>
<evidence type="ECO:0000256" key="5">
    <source>
        <dbReference type="ARBA" id="ARBA00022691"/>
    </source>
</evidence>
<keyword evidence="4 8" id="KW-0808">Transferase</keyword>
<sequence>MNDLALNWITQELTSIHADKNARILWCTDENALNTLPAVLHHEQLLVLTNRWDVAEQAKARGFTTEFNDFDCSEITDNSLDKIFYRVSKEKPVVHHVLNQAWRCLKPGGQLLLAGYKNEGTKTYIEKIAKLLGSGKNIVKHGPVYSAELSKYNEYDAAELLDDSDYRQPRPIAPDSGLRLFSKPGLFGWNKQDAGSALLIEQLKHLLPLPNPFNSGVDLGCGYGYLTIAAASLDICKDINHWILTDNNAAALELARQNLQHNQLNGEVIAADAGKGIRTKADLLLCNPPFHQGFGIDGDLTDKFLLSAKRLLAAQGIALFVVNQFIPLERKAAPLFSQIKVIIDNGSFKVIQLGL</sequence>
<evidence type="ECO:0000313" key="9">
    <source>
        <dbReference type="Proteomes" id="UP001253595"/>
    </source>
</evidence>
<gene>
    <name evidence="8" type="ORF">J2X05_001320</name>
</gene>
<dbReference type="PANTHER" id="PTHR47816:SF4">
    <property type="entry name" value="RIBOSOMAL RNA SMALL SUBUNIT METHYLTRANSFERASE C"/>
    <property type="match status" value="1"/>
</dbReference>
<dbReference type="SUPFAM" id="SSF53335">
    <property type="entry name" value="S-adenosyl-L-methionine-dependent methyltransferases"/>
    <property type="match status" value="2"/>
</dbReference>
<keyword evidence="5" id="KW-0949">S-adenosyl-L-methionine</keyword>
<dbReference type="InterPro" id="IPR013675">
    <property type="entry name" value="Mtase_sm_N"/>
</dbReference>
<dbReference type="Gene3D" id="3.40.50.150">
    <property type="entry name" value="Vaccinia Virus protein VP39"/>
    <property type="match status" value="2"/>
</dbReference>
<dbReference type="InterPro" id="IPR029063">
    <property type="entry name" value="SAM-dependent_MTases_sf"/>
</dbReference>
<feature type="domain" description="Methyltransferase small" evidence="6">
    <location>
        <begin position="178"/>
        <end position="352"/>
    </location>
</feature>
<dbReference type="CDD" id="cd02440">
    <property type="entry name" value="AdoMet_MTases"/>
    <property type="match status" value="1"/>
</dbReference>
<dbReference type="PANTHER" id="PTHR47816">
    <property type="entry name" value="RIBOSOMAL RNA SMALL SUBUNIT METHYLTRANSFERASE C"/>
    <property type="match status" value="1"/>
</dbReference>
<accession>A0ABU1UVU3</accession>
<reference evidence="8 9" key="1">
    <citation type="submission" date="2023-07" db="EMBL/GenBank/DDBJ databases">
        <title>Sorghum-associated microbial communities from plants grown in Nebraska, USA.</title>
        <authorList>
            <person name="Schachtman D."/>
        </authorList>
    </citation>
    <scope>NUCLEOTIDE SEQUENCE [LARGE SCALE GENOMIC DNA]</scope>
    <source>
        <strain evidence="8 9">BE190</strain>
    </source>
</reference>
<protein>
    <submittedName>
        <fullName evidence="8">16S rRNA (Guanine1207-N2)-methyltransferase</fullName>
        <ecNumber evidence="8">2.1.1.172</ecNumber>
    </submittedName>
</protein>
<proteinExistence type="predicted"/>
<keyword evidence="1" id="KW-0963">Cytoplasm</keyword>
<feature type="domain" description="Methyltransferase small N-terminal" evidence="7">
    <location>
        <begin position="34"/>
        <end position="153"/>
    </location>
</feature>
<dbReference type="Pfam" id="PF05175">
    <property type="entry name" value="MTS"/>
    <property type="match status" value="1"/>
</dbReference>
<keyword evidence="3 8" id="KW-0489">Methyltransferase</keyword>